<proteinExistence type="predicted"/>
<feature type="compositionally biased region" description="Low complexity" evidence="1">
    <location>
        <begin position="566"/>
        <end position="601"/>
    </location>
</feature>
<feature type="compositionally biased region" description="Basic and acidic residues" evidence="1">
    <location>
        <begin position="380"/>
        <end position="393"/>
    </location>
</feature>
<feature type="region of interest" description="Disordered" evidence="1">
    <location>
        <begin position="244"/>
        <end position="269"/>
    </location>
</feature>
<feature type="region of interest" description="Disordered" evidence="1">
    <location>
        <begin position="342"/>
        <end position="365"/>
    </location>
</feature>
<gene>
    <name evidence="3" type="ORF">P879_04194</name>
</gene>
<feature type="region of interest" description="Disordered" evidence="1">
    <location>
        <begin position="85"/>
        <end position="110"/>
    </location>
</feature>
<evidence type="ECO:0000259" key="2">
    <source>
        <dbReference type="Pfam" id="PF13919"/>
    </source>
</evidence>
<name>A0A8T0DPF0_9TREM</name>
<feature type="compositionally biased region" description="Low complexity" evidence="1">
    <location>
        <begin position="349"/>
        <end position="364"/>
    </location>
</feature>
<feature type="compositionally biased region" description="Polar residues" evidence="1">
    <location>
        <begin position="260"/>
        <end position="269"/>
    </location>
</feature>
<evidence type="ECO:0000313" key="3">
    <source>
        <dbReference type="EMBL" id="KAF8568864.1"/>
    </source>
</evidence>
<dbReference type="Proteomes" id="UP000699462">
    <property type="component" value="Unassembled WGS sequence"/>
</dbReference>
<keyword evidence="4" id="KW-1185">Reference proteome</keyword>
<protein>
    <recommendedName>
        <fullName evidence="2">ASX DEUBAD domain-containing protein</fullName>
    </recommendedName>
</protein>
<feature type="region of interest" description="Disordered" evidence="1">
    <location>
        <begin position="378"/>
        <end position="505"/>
    </location>
</feature>
<feature type="compositionally biased region" description="Polar residues" evidence="1">
    <location>
        <begin position="441"/>
        <end position="459"/>
    </location>
</feature>
<feature type="compositionally biased region" description="Basic residues" evidence="1">
    <location>
        <begin position="101"/>
        <end position="110"/>
    </location>
</feature>
<evidence type="ECO:0000313" key="4">
    <source>
        <dbReference type="Proteomes" id="UP000699462"/>
    </source>
</evidence>
<reference evidence="3 4" key="1">
    <citation type="submission" date="2019-07" db="EMBL/GenBank/DDBJ databases">
        <title>Annotation for the trematode Paragonimus westermani.</title>
        <authorList>
            <person name="Choi Y.-J."/>
        </authorList>
    </citation>
    <scope>NUCLEOTIDE SEQUENCE [LARGE SCALE GENOMIC DNA]</scope>
    <source>
        <strain evidence="3">180907_Pwestermani</strain>
    </source>
</reference>
<dbReference type="PANTHER" id="PTHR13578:SF20">
    <property type="entry name" value="POLYCOMB PROTEIN ASX"/>
    <property type="match status" value="1"/>
</dbReference>
<feature type="region of interest" description="Disordered" evidence="1">
    <location>
        <begin position="562"/>
        <end position="601"/>
    </location>
</feature>
<dbReference type="InterPro" id="IPR028020">
    <property type="entry name" value="ASX_DEUBAD_dom"/>
</dbReference>
<dbReference type="PANTHER" id="PTHR13578">
    <property type="entry name" value="ADDITIONAL SEX COMBS LIKE PROTEIN ASXL"/>
    <property type="match status" value="1"/>
</dbReference>
<dbReference type="GO" id="GO:0009887">
    <property type="term" value="P:animal organ morphogenesis"/>
    <property type="evidence" value="ECO:0007669"/>
    <property type="project" value="TreeGrafter"/>
</dbReference>
<dbReference type="EMBL" id="JTDF01002371">
    <property type="protein sequence ID" value="KAF8568864.1"/>
    <property type="molecule type" value="Genomic_DNA"/>
</dbReference>
<feature type="compositionally biased region" description="Low complexity" evidence="1">
    <location>
        <begin position="423"/>
        <end position="440"/>
    </location>
</feature>
<feature type="region of interest" description="Disordered" evidence="1">
    <location>
        <begin position="276"/>
        <end position="295"/>
    </location>
</feature>
<dbReference type="OrthoDB" id="9348951at2759"/>
<comment type="caution">
    <text evidence="3">The sequence shown here is derived from an EMBL/GenBank/DDBJ whole genome shotgun (WGS) entry which is preliminary data.</text>
</comment>
<dbReference type="InterPro" id="IPR024811">
    <property type="entry name" value="ASX/ASX-like"/>
</dbReference>
<dbReference type="GO" id="GO:0035517">
    <property type="term" value="C:PR-DUB complex"/>
    <property type="evidence" value="ECO:0007669"/>
    <property type="project" value="TreeGrafter"/>
</dbReference>
<feature type="compositionally biased region" description="Polar residues" evidence="1">
    <location>
        <begin position="278"/>
        <end position="294"/>
    </location>
</feature>
<dbReference type="GO" id="GO:0045944">
    <property type="term" value="P:positive regulation of transcription by RNA polymerase II"/>
    <property type="evidence" value="ECO:0007669"/>
    <property type="project" value="TreeGrafter"/>
</dbReference>
<feature type="region of interest" description="Disordered" evidence="1">
    <location>
        <begin position="618"/>
        <end position="644"/>
    </location>
</feature>
<accession>A0A8T0DPF0</accession>
<organism evidence="3 4">
    <name type="scientific">Paragonimus westermani</name>
    <dbReference type="NCBI Taxonomy" id="34504"/>
    <lineage>
        <taxon>Eukaryota</taxon>
        <taxon>Metazoa</taxon>
        <taxon>Spiralia</taxon>
        <taxon>Lophotrochozoa</taxon>
        <taxon>Platyhelminthes</taxon>
        <taxon>Trematoda</taxon>
        <taxon>Digenea</taxon>
        <taxon>Plagiorchiida</taxon>
        <taxon>Troglotremata</taxon>
        <taxon>Troglotrematidae</taxon>
        <taxon>Paragonimus</taxon>
    </lineage>
</organism>
<dbReference type="Pfam" id="PF13919">
    <property type="entry name" value="ASXH"/>
    <property type="match status" value="1"/>
</dbReference>
<feature type="compositionally biased region" description="Pro residues" evidence="1">
    <location>
        <begin position="494"/>
        <end position="503"/>
    </location>
</feature>
<evidence type="ECO:0000256" key="1">
    <source>
        <dbReference type="SAM" id="MobiDB-lite"/>
    </source>
</evidence>
<feature type="compositionally biased region" description="Polar residues" evidence="1">
    <location>
        <begin position="398"/>
        <end position="407"/>
    </location>
</feature>
<feature type="domain" description="ASX DEUBAD" evidence="2">
    <location>
        <begin position="113"/>
        <end position="229"/>
    </location>
</feature>
<dbReference type="GO" id="GO:0003682">
    <property type="term" value="F:chromatin binding"/>
    <property type="evidence" value="ECO:0007669"/>
    <property type="project" value="TreeGrafter"/>
</dbReference>
<sequence>MYATSKLIIPPKPARNSPFIPKLRIKLRPTLARVRPLHSLHADASQRTTQLDYGKDASITDPAGSFSPILYMNGETHVCESASGLDLSGHRESPNQTASSHGRRNTGKRKRASIVVEDIGLDSPESILTKINLKAIINRETFYALPVETQRMLADLLPMYDGQKQAWPTYSSEPEDVKCVSSECSSETQPESDSVWLHPSALSNEFFGKALQDYAARQAQGDFAQRVRNRAGLRASAGCRSRYSATDLSEDRSDEVVKSPSHNGDTSRLNCVRRATPRSKQVNQTSGSLGNQPNGHIRRVRKMFSSVSTVTGVGTHACIKTKPCSTGTKLVRRNRNLLRASSTRCVNQSVPSSTESSTSTVPVSIASPLEPVGALSSVSSERHYLRDSDHDDTGVMSHITSSGNSGMKTPENAVGFEMGVENSQSTSVLSSPSPQSQKSTEPVSSPRQTKQPHLISQSPVPMESMCGEGKYSSPICSPRPSRGSRSQISHLESPLPPPMPPPRQTKTLAAMREKIRAKRMMKEAERQVPGQSYYGLPGSMTPHPASGACGYFHQPAGYPPSGGFGTSPSSEFTKRSSSALSSPSSLNATPPLSCDKQSSTAQSSLNLSSLLHSTPETTLNKRITDSPSSPSSLPNTELLSPSLNNPIPNKDFLAHLGPNDGLNFTTECDIKSYPSSPYSTSSPGLPVGPLLTAYSPQSLKLLPAQPELRQEQSISAPPTPLAPQVGQNLFNRFNNTSSYTFHTGALEPSSTHVSRHASLMAVSLPSSLPNVTSKSTLILGTLPGNSSGSLPTNITHSLPSPKAKPTPTFAPFSAHIGSNSTLESPQDIIQSQPRASCSYPPLSACTQLPSTVPTPTSSQCTSLLTSVTSISEATSVNSNAGIIPSCGASSAVSQLLAGASSRSSTTTRAFFVDGNNLSQALELLQNLNPKAVITQQQFLLIPNANKSQIYLYPAPSTTTTNSGSTIPANLLGLSSKSQSTTAAGMTTVTKVSSSEEKHHMDSHQTGAAENAAGPVLTNYPFTKAVQIAPNVGSTTNGSTPFAVNIDPLMSSASSHITALNNVSRTLVCSKATSTPQLICSPNLVPLKPQLKQPASGFDVNHDLPCTNPRSVSPKFTLPAAATKISPASVGVAPTTQSQITISLVQSNSVLNTETPLFLLPDTSRPTPAIIHQNAVSADVIHATLTPDQTYLSNLNHAMKHSLSTTLVASPHLTVINSCTPSVPCSQQITTVCEVPLAPVAQHTNSHMFATGQPTLMQASPIGCYSNQPRMTNYIPGATTIVSHGSSTFMFPHNATLQTVQPKNNSHLAVSRDNSNPTFIGPPM</sequence>